<dbReference type="Proteomes" id="UP000002748">
    <property type="component" value="Unassembled WGS sequence"/>
</dbReference>
<organism evidence="1 2">
    <name type="scientific">Trichosporon asahii var. asahii (strain ATCC 90039 / CBS 2479 / JCM 2466 / KCTC 7840 / NBRC 103889/ NCYC 2677 / UAMH 7654)</name>
    <name type="common">Yeast</name>
    <dbReference type="NCBI Taxonomy" id="1186058"/>
    <lineage>
        <taxon>Eukaryota</taxon>
        <taxon>Fungi</taxon>
        <taxon>Dikarya</taxon>
        <taxon>Basidiomycota</taxon>
        <taxon>Agaricomycotina</taxon>
        <taxon>Tremellomycetes</taxon>
        <taxon>Trichosporonales</taxon>
        <taxon>Trichosporonaceae</taxon>
        <taxon>Trichosporon</taxon>
    </lineage>
</organism>
<sequence length="104" mass="11364">MAIPWGGIAARAKQHLRGVAVAEIKETFSELVRANINTYIVTIIDLWSVEDFDYTSATQADLTRSAQTIYVCEAVLADLFKAFSTTPATTASPEQKGRQRDVAA</sequence>
<name>J5TF07_TRIAS</name>
<gene>
    <name evidence="1" type="ORF">A1Q1_08303</name>
</gene>
<dbReference type="RefSeq" id="XP_014181925.1">
    <property type="nucleotide sequence ID" value="XM_014326450.1"/>
</dbReference>
<dbReference type="HOGENOM" id="CLU_2251932_0_0_1"/>
<reference evidence="1 2" key="1">
    <citation type="journal article" date="2012" name="Eukaryot. Cell">
        <title>Draft genome sequence of CBS 2479, the standard type strain of Trichosporon asahii.</title>
        <authorList>
            <person name="Yang R.Y."/>
            <person name="Li H.T."/>
            <person name="Zhu H."/>
            <person name="Zhou G.P."/>
            <person name="Wang M."/>
            <person name="Wang L."/>
        </authorList>
    </citation>
    <scope>NUCLEOTIDE SEQUENCE [LARGE SCALE GENOMIC DNA]</scope>
    <source>
        <strain evidence="2">ATCC 90039 / CBS 2479 / JCM 2466 / KCTC 7840 / NCYC 2677 / UAMH 7654</strain>
    </source>
</reference>
<evidence type="ECO:0000313" key="2">
    <source>
        <dbReference type="Proteomes" id="UP000002748"/>
    </source>
</evidence>
<dbReference type="VEuPathDB" id="FungiDB:A1Q1_08303"/>
<accession>J5TF07</accession>
<comment type="caution">
    <text evidence="1">The sequence shown here is derived from an EMBL/GenBank/DDBJ whole genome shotgun (WGS) entry which is preliminary data.</text>
</comment>
<protein>
    <submittedName>
        <fullName evidence="1">Uncharacterized protein</fullName>
    </submittedName>
</protein>
<evidence type="ECO:0000313" key="1">
    <source>
        <dbReference type="EMBL" id="EJT50601.1"/>
    </source>
</evidence>
<dbReference type="KEGG" id="tasa:A1Q1_08303"/>
<dbReference type="GeneID" id="25991815"/>
<dbReference type="EMBL" id="ALBS01000097">
    <property type="protein sequence ID" value="EJT50601.1"/>
    <property type="molecule type" value="Genomic_DNA"/>
</dbReference>
<dbReference type="AlphaFoldDB" id="J5TF07"/>
<proteinExistence type="predicted"/>